<organism evidence="8 9">
    <name type="scientific">Ostreobium quekettii</name>
    <dbReference type="NCBI Taxonomy" id="121088"/>
    <lineage>
        <taxon>Eukaryota</taxon>
        <taxon>Viridiplantae</taxon>
        <taxon>Chlorophyta</taxon>
        <taxon>core chlorophytes</taxon>
        <taxon>Ulvophyceae</taxon>
        <taxon>TCBD clade</taxon>
        <taxon>Bryopsidales</taxon>
        <taxon>Ostreobineae</taxon>
        <taxon>Ostreobiaceae</taxon>
        <taxon>Ostreobium</taxon>
    </lineage>
</organism>
<keyword evidence="4" id="KW-0274">FAD</keyword>
<evidence type="ECO:0000259" key="7">
    <source>
        <dbReference type="PROSITE" id="PS51387"/>
    </source>
</evidence>
<evidence type="ECO:0000256" key="4">
    <source>
        <dbReference type="ARBA" id="ARBA00022827"/>
    </source>
</evidence>
<dbReference type="Gene3D" id="3.30.70.2740">
    <property type="match status" value="1"/>
</dbReference>
<dbReference type="InterPro" id="IPR016164">
    <property type="entry name" value="FAD-linked_Oxase-like_C"/>
</dbReference>
<dbReference type="InterPro" id="IPR006094">
    <property type="entry name" value="Oxid_FAD_bind_N"/>
</dbReference>
<dbReference type="InterPro" id="IPR004113">
    <property type="entry name" value="FAD-bd_oxidored_4_C"/>
</dbReference>
<name>A0A8S1ISK1_9CHLO</name>
<keyword evidence="5" id="KW-0560">Oxidoreductase</keyword>
<comment type="caution">
    <text evidence="8">The sequence shown here is derived from an EMBL/GenBank/DDBJ whole genome shotgun (WGS) entry which is preliminary data.</text>
</comment>
<keyword evidence="3" id="KW-0285">Flavoprotein</keyword>
<accession>A0A8S1ISK1</accession>
<comment type="cofactor">
    <cofactor evidence="1">
        <name>FAD</name>
        <dbReference type="ChEBI" id="CHEBI:57692"/>
    </cofactor>
</comment>
<sequence>MLLRRTAPGVVGRLARGLSGGRPPRDDKFARVTQEDVQYFREALGAGGRLVTDREGLQAFNRDWLGNFEGATSVAVCPTSTQQVSKVLSYCNERCLAVVPQGGNTGLVGGSVPVHDEVVLSTSAMDNIISFDEVSGILNCQSGCILQALDTYLAERGHTMPLDLGAKGSCQIGGNVSTNAGGVRLLRYGSLHGSVLGLEVVLANGEVLDLWQSLRKDNTGYDLKQLFIGAEGTLGIVTGMSLLCPARPTSVQVSFLSCKSFPDVLHIFRLAKQHLGEVLSAVEFLDRESLVTALEHMPGIRNPLPDGTSPFYMLVETSGSSETHDKNKVEEFLAEVMSAGLLVDGALAQDTSQASNMWRVREGVTEALVRRGKVYKYDVSLPLAEMYALVEEMRERLPGDSIRVVGYGHVGDGNLHLNISDARGKERQEVREAIEPFVYEWTRERRGSISAEHGLGLMKAECIRYSKPEAAVRIMGAVKKMLDPKGILNPYKVLPRDVVHEGC</sequence>
<dbReference type="FunFam" id="1.10.45.10:FF:000001">
    <property type="entry name" value="D-lactate dehydrogenase mitochondrial"/>
    <property type="match status" value="1"/>
</dbReference>
<keyword evidence="9" id="KW-1185">Reference proteome</keyword>
<evidence type="ECO:0000313" key="9">
    <source>
        <dbReference type="Proteomes" id="UP000708148"/>
    </source>
</evidence>
<dbReference type="GO" id="GO:0051990">
    <property type="term" value="F:(R)-2-hydroxyglutarate dehydrogenase activity"/>
    <property type="evidence" value="ECO:0007669"/>
    <property type="project" value="UniProtKB-EC"/>
</dbReference>
<dbReference type="InterPro" id="IPR051264">
    <property type="entry name" value="FAD-oxidored/transferase_4"/>
</dbReference>
<dbReference type="Gene3D" id="3.30.43.10">
    <property type="entry name" value="Uridine Diphospho-n-acetylenolpyruvylglucosamine Reductase, domain 2"/>
    <property type="match status" value="1"/>
</dbReference>
<dbReference type="SUPFAM" id="SSF55103">
    <property type="entry name" value="FAD-linked oxidases, C-terminal domain"/>
    <property type="match status" value="1"/>
</dbReference>
<dbReference type="InterPro" id="IPR016169">
    <property type="entry name" value="FAD-bd_PCMH_sub2"/>
</dbReference>
<evidence type="ECO:0000313" key="8">
    <source>
        <dbReference type="EMBL" id="CAD7697782.1"/>
    </source>
</evidence>
<dbReference type="SUPFAM" id="SSF56176">
    <property type="entry name" value="FAD-binding/transporter-associated domain-like"/>
    <property type="match status" value="1"/>
</dbReference>
<reference evidence="8" key="1">
    <citation type="submission" date="2020-12" db="EMBL/GenBank/DDBJ databases">
        <authorList>
            <person name="Iha C."/>
        </authorList>
    </citation>
    <scope>NUCLEOTIDE SEQUENCE</scope>
</reference>
<evidence type="ECO:0000256" key="3">
    <source>
        <dbReference type="ARBA" id="ARBA00022630"/>
    </source>
</evidence>
<comment type="similarity">
    <text evidence="2">Belongs to the FAD-binding oxidoreductase/transferase type 4 family.</text>
</comment>
<dbReference type="EMBL" id="CAJHUC010000710">
    <property type="protein sequence ID" value="CAD7697782.1"/>
    <property type="molecule type" value="Genomic_DNA"/>
</dbReference>
<gene>
    <name evidence="8" type="ORF">OSTQU699_LOCUS3143</name>
</gene>
<protein>
    <recommendedName>
        <fullName evidence="6">D-2-hydroxyglutarate dehydrogenase</fullName>
        <ecNumber evidence="6">1.1.99.39</ecNumber>
    </recommendedName>
</protein>
<dbReference type="InterPro" id="IPR016166">
    <property type="entry name" value="FAD-bd_PCMH"/>
</dbReference>
<feature type="domain" description="FAD-binding PCMH-type" evidence="7">
    <location>
        <begin position="68"/>
        <end position="247"/>
    </location>
</feature>
<dbReference type="Proteomes" id="UP000708148">
    <property type="component" value="Unassembled WGS sequence"/>
</dbReference>
<dbReference type="Gene3D" id="3.30.70.2190">
    <property type="match status" value="1"/>
</dbReference>
<dbReference type="FunFam" id="3.30.70.2740:FF:000002">
    <property type="entry name" value="D-2-hydroxyglutarate dehydrogenase mitochondrial"/>
    <property type="match status" value="1"/>
</dbReference>
<dbReference type="InterPro" id="IPR036318">
    <property type="entry name" value="FAD-bd_PCMH-like_sf"/>
</dbReference>
<dbReference type="Pfam" id="PF01565">
    <property type="entry name" value="FAD_binding_4"/>
    <property type="match status" value="1"/>
</dbReference>
<dbReference type="Gene3D" id="3.30.465.10">
    <property type="match status" value="1"/>
</dbReference>
<dbReference type="PANTHER" id="PTHR43716:SF1">
    <property type="entry name" value="D-2-HYDROXYGLUTARATE DEHYDROGENASE, MITOCHONDRIAL"/>
    <property type="match status" value="1"/>
</dbReference>
<dbReference type="FunFam" id="3.30.43.10:FF:000011">
    <property type="entry name" value="D-lactate dehydrogenase (Cytochrome)"/>
    <property type="match status" value="1"/>
</dbReference>
<dbReference type="FunFam" id="3.30.465.10:FF:000001">
    <property type="entry name" value="D-2-hydroxyglutarate dehydrogenase, mitochondrial"/>
    <property type="match status" value="1"/>
</dbReference>
<evidence type="ECO:0000256" key="5">
    <source>
        <dbReference type="ARBA" id="ARBA00023002"/>
    </source>
</evidence>
<dbReference type="FunFam" id="3.30.70.2190:FF:000001">
    <property type="entry name" value="D-2-hydroxyglutarate dehydrogenase mitochondrial"/>
    <property type="match status" value="1"/>
</dbReference>
<proteinExistence type="inferred from homology"/>
<dbReference type="InterPro" id="IPR016167">
    <property type="entry name" value="FAD-bd_PCMH_sub1"/>
</dbReference>
<dbReference type="EC" id="1.1.99.39" evidence="6"/>
<dbReference type="AlphaFoldDB" id="A0A8S1ISK1"/>
<evidence type="ECO:0000256" key="1">
    <source>
        <dbReference type="ARBA" id="ARBA00001974"/>
    </source>
</evidence>
<dbReference type="OrthoDB" id="5332616at2759"/>
<dbReference type="Pfam" id="PF02913">
    <property type="entry name" value="FAD-oxidase_C"/>
    <property type="match status" value="1"/>
</dbReference>
<evidence type="ECO:0000256" key="6">
    <source>
        <dbReference type="ARBA" id="ARBA00039003"/>
    </source>
</evidence>
<dbReference type="GO" id="GO:0005739">
    <property type="term" value="C:mitochondrion"/>
    <property type="evidence" value="ECO:0007669"/>
    <property type="project" value="TreeGrafter"/>
</dbReference>
<dbReference type="InterPro" id="IPR016171">
    <property type="entry name" value="Vanillyl_alc_oxidase_C-sub2"/>
</dbReference>
<dbReference type="GO" id="GO:0071949">
    <property type="term" value="F:FAD binding"/>
    <property type="evidence" value="ECO:0007669"/>
    <property type="project" value="InterPro"/>
</dbReference>
<dbReference type="PROSITE" id="PS51387">
    <property type="entry name" value="FAD_PCMH"/>
    <property type="match status" value="1"/>
</dbReference>
<dbReference type="PANTHER" id="PTHR43716">
    <property type="entry name" value="D-2-HYDROXYGLUTARATE DEHYDROGENASE, MITOCHONDRIAL"/>
    <property type="match status" value="1"/>
</dbReference>
<dbReference type="Gene3D" id="1.10.45.10">
    <property type="entry name" value="Vanillyl-alcohol Oxidase, Chain A, domain 4"/>
    <property type="match status" value="1"/>
</dbReference>
<evidence type="ECO:0000256" key="2">
    <source>
        <dbReference type="ARBA" id="ARBA00008000"/>
    </source>
</evidence>